<evidence type="ECO:0000256" key="1">
    <source>
        <dbReference type="SAM" id="Coils"/>
    </source>
</evidence>
<keyword evidence="1" id="KW-0175">Coiled coil</keyword>
<evidence type="ECO:0000313" key="3">
    <source>
        <dbReference type="EMBL" id="KFB75417.1"/>
    </source>
</evidence>
<keyword evidence="2" id="KW-0732">Signal</keyword>
<proteinExistence type="predicted"/>
<evidence type="ECO:0000256" key="2">
    <source>
        <dbReference type="SAM" id="SignalP"/>
    </source>
</evidence>
<keyword evidence="4" id="KW-1185">Reference proteome</keyword>
<feature type="signal peptide" evidence="2">
    <location>
        <begin position="1"/>
        <end position="23"/>
    </location>
</feature>
<dbReference type="RefSeq" id="WP_273704793.1">
    <property type="nucleotide sequence ID" value="NZ_JDST02000088.1"/>
</dbReference>
<organism evidence="3 4">
    <name type="scientific">Candidatus Accumulibacter cognatus</name>
    <dbReference type="NCBI Taxonomy" id="2954383"/>
    <lineage>
        <taxon>Bacteria</taxon>
        <taxon>Pseudomonadati</taxon>
        <taxon>Pseudomonadota</taxon>
        <taxon>Betaproteobacteria</taxon>
        <taxon>Candidatus Accumulibacter</taxon>
    </lineage>
</organism>
<dbReference type="InterPro" id="IPR023614">
    <property type="entry name" value="Porin_dom_sf"/>
</dbReference>
<comment type="caution">
    <text evidence="3">The sequence shown here is derived from an EMBL/GenBank/DDBJ whole genome shotgun (WGS) entry which is preliminary data.</text>
</comment>
<dbReference type="AlphaFoldDB" id="A0A080M2B4"/>
<sequence>MSRFIQVSGACALALLGSPPVSAASDAELAEIQAQIQQLKQSYEARIEAPDRCLQEAEARSAKAPAPVASPTAATVAAAPAVTPAAVSAGNSAFNPAISVVLQGAYIHQSKDPDKYAIAGFVPSGDIGPGKRGFSIAESELGFSANVDHKSFGNLILALTPDNNVEVEETYGVFTALPGGVTPKFGRFLSSVGYLNDQHQHAWDFYDAPLVYQAFFGGQFRNDGLQVKWLAPTDTFLQFGAEVGDGSSFPGSERSSGRNGIGGGALHAHVGGDIDVSNSWRAGLSWLTLRPNERTHTEIDCSGNLAQLEFSGRSQVAIADFVWKYAPNGNTRGNPLQAAGRVLLAQGTRRSALRQRRRARSDQHGKEYLAAEWFLFLCAGGLPVHARVAGGSALRPPRSRTCRLRRQRRLPGRFVVQSEALLADVRLHAVRVQPLSHPVSAEQAATRLHRQHPVRPVYPDVGRARCAQLLSEERP</sequence>
<feature type="chain" id="PRO_5001750653" description="Porin" evidence="2">
    <location>
        <begin position="24"/>
        <end position="475"/>
    </location>
</feature>
<reference evidence="3" key="1">
    <citation type="submission" date="2014-02" db="EMBL/GenBank/DDBJ databases">
        <title>Expanding our view of genomic diversity in Candidatus Accumulibacter clades.</title>
        <authorList>
            <person name="Skennerton C.T."/>
            <person name="Barr J.J."/>
            <person name="Slater F.R."/>
            <person name="Bond P.L."/>
            <person name="Tyson G.W."/>
        </authorList>
    </citation>
    <scope>NUCLEOTIDE SEQUENCE [LARGE SCALE GENOMIC DNA]</scope>
</reference>
<dbReference type="STRING" id="1453999.AW06_003531"/>
<gene>
    <name evidence="3" type="ORF">AW06_003531</name>
</gene>
<evidence type="ECO:0000313" key="4">
    <source>
        <dbReference type="Proteomes" id="UP000021315"/>
    </source>
</evidence>
<name>A0A080M2B4_9PROT</name>
<accession>A0A080M2B4</accession>
<protein>
    <recommendedName>
        <fullName evidence="5">Porin</fullName>
    </recommendedName>
</protein>
<dbReference type="Proteomes" id="UP000021315">
    <property type="component" value="Unassembled WGS sequence"/>
</dbReference>
<evidence type="ECO:0008006" key="5">
    <source>
        <dbReference type="Google" id="ProtNLM"/>
    </source>
</evidence>
<dbReference type="Gene3D" id="2.40.160.10">
    <property type="entry name" value="Porin"/>
    <property type="match status" value="1"/>
</dbReference>
<feature type="coiled-coil region" evidence="1">
    <location>
        <begin position="22"/>
        <end position="49"/>
    </location>
</feature>
<dbReference type="EMBL" id="JDST02000088">
    <property type="protein sequence ID" value="KFB75417.1"/>
    <property type="molecule type" value="Genomic_DNA"/>
</dbReference>